<dbReference type="GO" id="GO:0016740">
    <property type="term" value="F:transferase activity"/>
    <property type="evidence" value="ECO:0007669"/>
    <property type="project" value="UniProtKB-KW"/>
</dbReference>
<evidence type="ECO:0000256" key="8">
    <source>
        <dbReference type="ARBA" id="ARBA00038255"/>
    </source>
</evidence>
<dbReference type="Gene3D" id="2.130.10.10">
    <property type="entry name" value="YVTN repeat-like/Quinoprotein amine dehydrogenase"/>
    <property type="match status" value="4"/>
</dbReference>
<keyword evidence="4" id="KW-0808">Transferase</keyword>
<evidence type="ECO:0000256" key="9">
    <source>
        <dbReference type="PROSITE-ProRule" id="PRU00221"/>
    </source>
</evidence>
<dbReference type="PANTHER" id="PTHR14344">
    <property type="entry name" value="WD REPEAT PROTEIN"/>
    <property type="match status" value="1"/>
</dbReference>
<dbReference type="SUPFAM" id="SSF52467">
    <property type="entry name" value="DHS-like NAD/FAD-binding domain"/>
    <property type="match status" value="1"/>
</dbReference>
<dbReference type="InterPro" id="IPR036322">
    <property type="entry name" value="WD40_repeat_dom_sf"/>
</dbReference>
<protein>
    <recommendedName>
        <fullName evidence="11">Deacetylase sirtuin-type domain-containing protein</fullName>
    </recommendedName>
</protein>
<dbReference type="PROSITE" id="PS50305">
    <property type="entry name" value="SIRTUIN"/>
    <property type="match status" value="1"/>
</dbReference>
<keyword evidence="6" id="KW-0677">Repeat</keyword>
<evidence type="ECO:0000256" key="10">
    <source>
        <dbReference type="PROSITE-ProRule" id="PRU00236"/>
    </source>
</evidence>
<dbReference type="GO" id="GO:0030488">
    <property type="term" value="P:tRNA methylation"/>
    <property type="evidence" value="ECO:0007669"/>
    <property type="project" value="TreeGrafter"/>
</dbReference>
<dbReference type="InterPro" id="IPR026590">
    <property type="entry name" value="Ssirtuin_cat_dom"/>
</dbReference>
<keyword evidence="5" id="KW-0819">tRNA processing</keyword>
<evidence type="ECO:0000256" key="4">
    <source>
        <dbReference type="ARBA" id="ARBA00022679"/>
    </source>
</evidence>
<evidence type="ECO:0000256" key="7">
    <source>
        <dbReference type="ARBA" id="ARBA00023027"/>
    </source>
</evidence>
<evidence type="ECO:0000256" key="6">
    <source>
        <dbReference type="ARBA" id="ARBA00022737"/>
    </source>
</evidence>
<sequence>MSDDRISHNYHQPKEQLCKKEALIGPVTAIALPSFAEHESCVSMVSKGPWVELTVNNTTYRHLLFDEGGTIHGFDQMRDCGKRKAKVGHELRDLWFFYGGRCLSFAAIDMKIMLSPKFSSDTRNPFTLLKTPSGKMIRLSDWIWDVRALTFVNECSDSDEDFRILTAVGLSHNTVELWSFTHKSVDSNITPCCLRKIICGDRCITYSLSFFGWKEDYSIRTCLENGIDLVVATGTVSNEVLLWSVLDNEEGMEIMTQLASTDPTCTVIQKKIHHRLSGHDGVIYSVRFGCGGKSLVSTSDDRTIRLWKQEGISKELGTNTFETSIDARMLKDQAYNLLWVGYGHTGRVWDSCFVTLPTENNLTLSSGAVASVGEDATIRVWGFEDGREIGRLKIHGCKSIWKIASNFSGNTIITGGNDGISKLVDVRYLLFSNPSLMKRIFLPADNIEISDNREVKHEDDKIPLQQGKVKKQKKIKTRQHHKQVVCGINFYPSKPSADAKVLVATRAGMLHTICLNSGEIIVHGSWAKVSSLEVHSHEELIDSASGTCIAMHPEQLSVAIGNSKGQIVVCSIKDFEHENRIVFAASGYLAIQSLQWLDSLNLLAFHIKGICVLWTFTNSDIDSVHGKPQIRAILSLSRDGLVAGIPKSCYFDKMKNELFIGDSRGNIGVFCLGDDAWSGNVIYAVDILSFSHKKEYVTGIIPIANGHGIISAGNDGYIHQIAVIRNQNGRCTKLQSIIRKPSQLSGISHIWQTNLNGNPDSIVVGGYHGNDYLVYSMDVGQLISLQTGGRNRILELSIEFFKDGLHPTAYNAAIYVANKNSPNELLYQSNLHSDTRYEYSRTAQFSLGSPCHGDTIFDIAFCETNATNEALLLSGSNDCTVKLHKVVHNGLSLVTELPPHESCIRAVASSKDISSNSSLLVVSGGKLISTFYRLDENRDGTFQVTFLCTNKIAEKSSIDQRMNAVDAIPLCGTGLVSHLVLLGDSDGCIHMTEVSEKIGQPCTVQSYKLYQGQRPILSIDMRRISDKFIAACIGNTGGEVALWVLPGLSEINVSFLPRAPLYSFKANQVGTNCISMDILPSNPMSSYNELMIACGGDDQSIAIFELQIDSYGKQASFLEMASIGRKYCASAIKGIKIKYPMVYATGYDQRLSIWSLNPVTVQSHDRLTFLSSSPIDIKDINCLDTCSFHDTNGISREFLVAAGEGIEMLSFDINICKASQALKNCDFLLVTVGAGFSSDSGLPTYETMPKSYKDFCDPIKLMKETEEFQRYWSQTSQKYAETKPHEGYDILGSWCGGGKLKNINSWWIYSSNVDGHFGLYDCFSDTICEIHGKATEFRCSHGIGVGANGESRYGWSEWNAKVNSSHITRACRELTFPDSAEALDVDKKIICKHCGVPVRPNILMFNDTDANILRPISKQRERYQEWEAKMEDEVQNGKKLVIIEIGAGAAVTAVRDEGEEVFKDCTERLRKNESDGEVTFIRINPKDFSFHYSQSEGFIPIKYNALRALRMIDQML</sequence>
<dbReference type="SMART" id="SM00320">
    <property type="entry name" value="WD40"/>
    <property type="match status" value="8"/>
</dbReference>
<evidence type="ECO:0000256" key="3">
    <source>
        <dbReference type="ARBA" id="ARBA00022574"/>
    </source>
</evidence>
<comment type="caution">
    <text evidence="10">Lacks conserved residue(s) required for the propagation of feature annotation.</text>
</comment>
<name>A0A7S3PXB0_9STRA</name>
<dbReference type="InterPro" id="IPR029035">
    <property type="entry name" value="DHS-like_NAD/FAD-binding_dom"/>
</dbReference>
<organism evidence="12">
    <name type="scientific">Chaetoceros debilis</name>
    <dbReference type="NCBI Taxonomy" id="122233"/>
    <lineage>
        <taxon>Eukaryota</taxon>
        <taxon>Sar</taxon>
        <taxon>Stramenopiles</taxon>
        <taxon>Ochrophyta</taxon>
        <taxon>Bacillariophyta</taxon>
        <taxon>Coscinodiscophyceae</taxon>
        <taxon>Chaetocerotophycidae</taxon>
        <taxon>Chaetocerotales</taxon>
        <taxon>Chaetocerotaceae</taxon>
        <taxon>Chaetoceros</taxon>
    </lineage>
</organism>
<evidence type="ECO:0000259" key="11">
    <source>
        <dbReference type="PROSITE" id="PS50305"/>
    </source>
</evidence>
<dbReference type="GO" id="GO:0005737">
    <property type="term" value="C:cytoplasm"/>
    <property type="evidence" value="ECO:0007669"/>
    <property type="project" value="UniProtKB-SubCell"/>
</dbReference>
<dbReference type="InterPro" id="IPR026591">
    <property type="entry name" value="Sirtuin_cat_small_dom_sf"/>
</dbReference>
<dbReference type="PROSITE" id="PS50294">
    <property type="entry name" value="WD_REPEATS_REGION"/>
    <property type="match status" value="1"/>
</dbReference>
<evidence type="ECO:0000256" key="2">
    <source>
        <dbReference type="ARBA" id="ARBA00022490"/>
    </source>
</evidence>
<feature type="domain" description="Deacetylase sirtuin-type" evidence="11">
    <location>
        <begin position="1208"/>
        <end position="1512"/>
    </location>
</feature>
<dbReference type="EMBL" id="HBIO01004928">
    <property type="protein sequence ID" value="CAE0458586.1"/>
    <property type="molecule type" value="Transcribed_RNA"/>
</dbReference>
<dbReference type="InterPro" id="IPR015943">
    <property type="entry name" value="WD40/YVTN_repeat-like_dom_sf"/>
</dbReference>
<dbReference type="Gene3D" id="3.40.50.1220">
    <property type="entry name" value="TPP-binding domain"/>
    <property type="match status" value="1"/>
</dbReference>
<dbReference type="PROSITE" id="PS50082">
    <property type="entry name" value="WD_REPEATS_2"/>
    <property type="match status" value="1"/>
</dbReference>
<dbReference type="InterPro" id="IPR001680">
    <property type="entry name" value="WD40_rpt"/>
</dbReference>
<keyword evidence="3 9" id="KW-0853">WD repeat</keyword>
<keyword evidence="7" id="KW-0520">NAD</keyword>
<accession>A0A7S3PXB0</accession>
<reference evidence="12" key="1">
    <citation type="submission" date="2021-01" db="EMBL/GenBank/DDBJ databases">
        <authorList>
            <person name="Corre E."/>
            <person name="Pelletier E."/>
            <person name="Niang G."/>
            <person name="Scheremetjew M."/>
            <person name="Finn R."/>
            <person name="Kale V."/>
            <person name="Holt S."/>
            <person name="Cochrane G."/>
            <person name="Meng A."/>
            <person name="Brown T."/>
            <person name="Cohen L."/>
        </authorList>
    </citation>
    <scope>NUCLEOTIDE SEQUENCE</scope>
    <source>
        <strain evidence="12">MM31A-1</strain>
    </source>
</reference>
<comment type="similarity">
    <text evidence="8">Belongs to the WD repeat WDR6 family.</text>
</comment>
<dbReference type="SUPFAM" id="SSF50978">
    <property type="entry name" value="WD40 repeat-like"/>
    <property type="match status" value="3"/>
</dbReference>
<dbReference type="InterPro" id="IPR051973">
    <property type="entry name" value="tRNA_Anticodon_Mtase-Reg"/>
</dbReference>
<dbReference type="Pfam" id="PF00400">
    <property type="entry name" value="WD40"/>
    <property type="match status" value="1"/>
</dbReference>
<proteinExistence type="inferred from homology"/>
<feature type="repeat" description="WD" evidence="9">
    <location>
        <begin position="276"/>
        <end position="308"/>
    </location>
</feature>
<gene>
    <name evidence="12" type="ORF">CDEB00056_LOCUS3427</name>
</gene>
<evidence type="ECO:0000256" key="5">
    <source>
        <dbReference type="ARBA" id="ARBA00022694"/>
    </source>
</evidence>
<evidence type="ECO:0000313" key="12">
    <source>
        <dbReference type="EMBL" id="CAE0458586.1"/>
    </source>
</evidence>
<dbReference type="PANTHER" id="PTHR14344:SF3">
    <property type="entry name" value="WD REPEAT-CONTAINING PROTEIN 6"/>
    <property type="match status" value="1"/>
</dbReference>
<dbReference type="Gene3D" id="3.30.1600.10">
    <property type="entry name" value="SIR2/SIRT2 'Small Domain"/>
    <property type="match status" value="1"/>
</dbReference>
<evidence type="ECO:0000256" key="1">
    <source>
        <dbReference type="ARBA" id="ARBA00004496"/>
    </source>
</evidence>
<keyword evidence="2" id="KW-0963">Cytoplasm</keyword>
<comment type="subcellular location">
    <subcellularLocation>
        <location evidence="1">Cytoplasm</location>
    </subcellularLocation>
</comment>